<proteinExistence type="predicted"/>
<evidence type="ECO:0000256" key="2">
    <source>
        <dbReference type="ARBA" id="ARBA00023125"/>
    </source>
</evidence>
<keyword evidence="2 4" id="KW-0238">DNA-binding</keyword>
<dbReference type="EMBL" id="JAAWVT010000008">
    <property type="protein sequence ID" value="NKG22072.1"/>
    <property type="molecule type" value="Genomic_DNA"/>
</dbReference>
<dbReference type="Gene3D" id="1.10.357.10">
    <property type="entry name" value="Tetracycline Repressor, domain 2"/>
    <property type="match status" value="1"/>
</dbReference>
<dbReference type="InterPro" id="IPR036271">
    <property type="entry name" value="Tet_transcr_reg_TetR-rel_C_sf"/>
</dbReference>
<comment type="caution">
    <text evidence="6">The sequence shown here is derived from an EMBL/GenBank/DDBJ whole genome shotgun (WGS) entry which is preliminary data.</text>
</comment>
<reference evidence="6 7" key="1">
    <citation type="submission" date="2020-04" db="EMBL/GenBank/DDBJ databases">
        <title>Paeniglutamicibacter sp. ANT13_2, a novel actinomycete isolated from sediment in Antarctica.</title>
        <authorList>
            <person name="Sakdapetsiri C."/>
            <person name="Pinyakong O."/>
        </authorList>
    </citation>
    <scope>NUCLEOTIDE SEQUENCE [LARGE SCALE GENOMIC DNA]</scope>
    <source>
        <strain evidence="6 7">ANT13_2</strain>
    </source>
</reference>
<feature type="domain" description="HTH tetR-type" evidence="5">
    <location>
        <begin position="7"/>
        <end position="67"/>
    </location>
</feature>
<dbReference type="InterPro" id="IPR001647">
    <property type="entry name" value="HTH_TetR"/>
</dbReference>
<dbReference type="PROSITE" id="PS50977">
    <property type="entry name" value="HTH_TETR_2"/>
    <property type="match status" value="1"/>
</dbReference>
<dbReference type="SUPFAM" id="SSF46689">
    <property type="entry name" value="Homeodomain-like"/>
    <property type="match status" value="1"/>
</dbReference>
<evidence type="ECO:0000256" key="4">
    <source>
        <dbReference type="PROSITE-ProRule" id="PRU00335"/>
    </source>
</evidence>
<organism evidence="6 7">
    <name type="scientific">Paeniglutamicibacter terrestris</name>
    <dbReference type="NCBI Taxonomy" id="2723403"/>
    <lineage>
        <taxon>Bacteria</taxon>
        <taxon>Bacillati</taxon>
        <taxon>Actinomycetota</taxon>
        <taxon>Actinomycetes</taxon>
        <taxon>Micrococcales</taxon>
        <taxon>Micrococcaceae</taxon>
        <taxon>Paeniglutamicibacter</taxon>
    </lineage>
</organism>
<gene>
    <name evidence="6" type="ORF">HED64_15335</name>
</gene>
<dbReference type="RefSeq" id="WP_168152863.1">
    <property type="nucleotide sequence ID" value="NZ_JAAWVT010000008.1"/>
</dbReference>
<name>A0ABX1G722_9MICC</name>
<dbReference type="InterPro" id="IPR050109">
    <property type="entry name" value="HTH-type_TetR-like_transc_reg"/>
</dbReference>
<keyword evidence="1" id="KW-0805">Transcription regulation</keyword>
<dbReference type="Proteomes" id="UP000746595">
    <property type="component" value="Unassembled WGS sequence"/>
</dbReference>
<keyword evidence="3" id="KW-0804">Transcription</keyword>
<dbReference type="Pfam" id="PF00440">
    <property type="entry name" value="TetR_N"/>
    <property type="match status" value="1"/>
</dbReference>
<feature type="DNA-binding region" description="H-T-H motif" evidence="4">
    <location>
        <begin position="30"/>
        <end position="49"/>
    </location>
</feature>
<evidence type="ECO:0000313" key="6">
    <source>
        <dbReference type="EMBL" id="NKG22072.1"/>
    </source>
</evidence>
<evidence type="ECO:0000259" key="5">
    <source>
        <dbReference type="PROSITE" id="PS50977"/>
    </source>
</evidence>
<sequence length="208" mass="21978">MTGNKGALRQAAILDAAVEVLSTKGNAGSAMRDFAAAAGVRVGHLQHYYPTRADLIRAVLERSLQQSLQRLTEVAGPVIVDFPGAPGTLSRAESHRLITALLVEHSEVTGVCMHFEIWAIASSDPEIATAVRAFYASYAGYVGAVVRQARPALAEEQIHAVAGTIVSLFEGAAVTRSTIGGLHGESIDAQLIQTAQWLVHDCPAHSDS</sequence>
<dbReference type="SUPFAM" id="SSF48498">
    <property type="entry name" value="Tetracyclin repressor-like, C-terminal domain"/>
    <property type="match status" value="1"/>
</dbReference>
<evidence type="ECO:0000313" key="7">
    <source>
        <dbReference type="Proteomes" id="UP000746595"/>
    </source>
</evidence>
<evidence type="ECO:0000256" key="1">
    <source>
        <dbReference type="ARBA" id="ARBA00023015"/>
    </source>
</evidence>
<dbReference type="PANTHER" id="PTHR30055:SF234">
    <property type="entry name" value="HTH-TYPE TRANSCRIPTIONAL REGULATOR BETI"/>
    <property type="match status" value="1"/>
</dbReference>
<dbReference type="PANTHER" id="PTHR30055">
    <property type="entry name" value="HTH-TYPE TRANSCRIPTIONAL REGULATOR RUTR"/>
    <property type="match status" value="1"/>
</dbReference>
<accession>A0ABX1G722</accession>
<dbReference type="InterPro" id="IPR009057">
    <property type="entry name" value="Homeodomain-like_sf"/>
</dbReference>
<keyword evidence="7" id="KW-1185">Reference proteome</keyword>
<evidence type="ECO:0000256" key="3">
    <source>
        <dbReference type="ARBA" id="ARBA00023163"/>
    </source>
</evidence>
<protein>
    <submittedName>
        <fullName evidence="6">TetR/AcrR family transcriptional regulator</fullName>
    </submittedName>
</protein>